<accession>A0ABU5ZEV4</accession>
<comment type="caution">
    <text evidence="1">The sequence shown here is derived from an EMBL/GenBank/DDBJ whole genome shotgun (WGS) entry which is preliminary data.</text>
</comment>
<organism evidence="1 2">
    <name type="scientific">Ferviditalea candida</name>
    <dbReference type="NCBI Taxonomy" id="3108399"/>
    <lineage>
        <taxon>Bacteria</taxon>
        <taxon>Bacillati</taxon>
        <taxon>Bacillota</taxon>
        <taxon>Bacilli</taxon>
        <taxon>Bacillales</taxon>
        <taxon>Paenibacillaceae</taxon>
        <taxon>Ferviditalea</taxon>
    </lineage>
</organism>
<dbReference type="Proteomes" id="UP001310386">
    <property type="component" value="Unassembled WGS sequence"/>
</dbReference>
<evidence type="ECO:0000313" key="1">
    <source>
        <dbReference type="EMBL" id="MEB3101024.1"/>
    </source>
</evidence>
<gene>
    <name evidence="1" type="ORF">VF724_05040</name>
</gene>
<dbReference type="EMBL" id="JAYJLD010000005">
    <property type="protein sequence ID" value="MEB3101024.1"/>
    <property type="molecule type" value="Genomic_DNA"/>
</dbReference>
<protein>
    <submittedName>
        <fullName evidence="1">Uncharacterized protein</fullName>
    </submittedName>
</protein>
<name>A0ABU5ZEV4_9BACL</name>
<evidence type="ECO:0000313" key="2">
    <source>
        <dbReference type="Proteomes" id="UP001310386"/>
    </source>
</evidence>
<proteinExistence type="predicted"/>
<reference evidence="1" key="1">
    <citation type="submission" date="2023-12" db="EMBL/GenBank/DDBJ databases">
        <title>Fervidustalea candida gen. nov., sp. nov., a novel member of the family Paenibacillaceae isolated from a geothermal area.</title>
        <authorList>
            <person name="Li W.-J."/>
            <person name="Jiao J.-Y."/>
            <person name="Chen Y."/>
        </authorList>
    </citation>
    <scope>NUCLEOTIDE SEQUENCE</scope>
    <source>
        <strain evidence="1">SYSU GA230002</strain>
    </source>
</reference>
<keyword evidence="2" id="KW-1185">Reference proteome</keyword>
<dbReference type="RefSeq" id="WP_371753140.1">
    <property type="nucleotide sequence ID" value="NZ_JAYJLD010000005.1"/>
</dbReference>
<sequence length="62" mass="6910">MNSNVSIPKGDDKIVVELTVKEAIALSGTRFNEDPGLVFEARKKLKHFVEDKLEVGRSGKMH</sequence>